<dbReference type="PANTHER" id="PTHR22942">
    <property type="entry name" value="RECA/RAD51/RADA DNA STRAND-PAIRING FAMILY MEMBER"/>
    <property type="match status" value="1"/>
</dbReference>
<protein>
    <recommendedName>
        <fullName evidence="2 9">DNA repair and recombination protein RadB</fullName>
    </recommendedName>
</protein>
<keyword evidence="7 9" id="KW-0233">DNA recombination</keyword>
<dbReference type="PIRSF" id="PIRSF003336">
    <property type="entry name" value="RadB"/>
    <property type="match status" value="1"/>
</dbReference>
<keyword evidence="12" id="KW-1185">Reference proteome</keyword>
<evidence type="ECO:0000256" key="2">
    <source>
        <dbReference type="ARBA" id="ARBA00018143"/>
    </source>
</evidence>
<dbReference type="GO" id="GO:0140664">
    <property type="term" value="F:ATP-dependent DNA damage sensor activity"/>
    <property type="evidence" value="ECO:0007669"/>
    <property type="project" value="InterPro"/>
</dbReference>
<dbReference type="Proteomes" id="UP000001400">
    <property type="component" value="Chromosome"/>
</dbReference>
<evidence type="ECO:0000313" key="12">
    <source>
        <dbReference type="Proteomes" id="UP000001400"/>
    </source>
</evidence>
<dbReference type="RefSeq" id="WP_012997148.1">
    <property type="nucleotide sequence ID" value="NC_013926.1"/>
</dbReference>
<dbReference type="SMART" id="SM00382">
    <property type="entry name" value="AAA"/>
    <property type="match status" value="1"/>
</dbReference>
<feature type="domain" description="RecA family profile 1" evidence="10">
    <location>
        <begin position="1"/>
        <end position="161"/>
    </location>
</feature>
<sequence length="227" mass="25573">MDKIKSGCESIDSLLNGGFERGCITELYGEAGSGKTNICLSTAINVAKEGHYVIYIDTEGISMERFSQLGGNEDIAKRILFYKVYKFSQQAEIIERAINLVEKRNDIILLIVDSMTEFYRAERGVEEDLSAKKRSSLAWQLSILNSIARKKNIAVIITNQVYMDTTTKELRPIGGHTLHHNAKTIIFLRKIGNGYREALLIKHRSLPEGIKARFIIGSDGLYPEEKE</sequence>
<evidence type="ECO:0000256" key="7">
    <source>
        <dbReference type="ARBA" id="ARBA00023172"/>
    </source>
</evidence>
<evidence type="ECO:0000256" key="3">
    <source>
        <dbReference type="ARBA" id="ARBA00022741"/>
    </source>
</evidence>
<evidence type="ECO:0000259" key="10">
    <source>
        <dbReference type="PROSITE" id="PS50162"/>
    </source>
</evidence>
<reference evidence="11" key="1">
    <citation type="submission" date="2010-02" db="EMBL/GenBank/DDBJ databases">
        <title>Complete sequence of Aciduliprofundum boonei T469.</title>
        <authorList>
            <consortium name="US DOE Joint Genome Institute"/>
            <person name="Lucas S."/>
            <person name="Copeland A."/>
            <person name="Lapidus A."/>
            <person name="Cheng J.-F."/>
            <person name="Bruce D."/>
            <person name="Goodwin L."/>
            <person name="Pitluck S."/>
            <person name="Saunders E."/>
            <person name="Detter J.C."/>
            <person name="Han C."/>
            <person name="Tapia R."/>
            <person name="Land M."/>
            <person name="Hauser L."/>
            <person name="Kyrpides N."/>
            <person name="Mikhailova N."/>
            <person name="Flores G."/>
            <person name="Reysenbach A.-L."/>
            <person name="Woyke T."/>
        </authorList>
    </citation>
    <scope>NUCLEOTIDE SEQUENCE</scope>
    <source>
        <strain evidence="11">T469</strain>
    </source>
</reference>
<evidence type="ECO:0000256" key="5">
    <source>
        <dbReference type="ARBA" id="ARBA00022840"/>
    </source>
</evidence>
<dbReference type="InterPro" id="IPR003593">
    <property type="entry name" value="AAA+_ATPase"/>
</dbReference>
<dbReference type="EMBL" id="CP001941">
    <property type="protein sequence ID" value="ADD08302.1"/>
    <property type="molecule type" value="Genomic_DNA"/>
</dbReference>
<dbReference type="PANTHER" id="PTHR22942:SF47">
    <property type="entry name" value="DNA REPAIR AND RECOMBINATION PROTEIN RADB"/>
    <property type="match status" value="1"/>
</dbReference>
<comment type="similarity">
    <text evidence="1 9">Belongs to the eukaryotic RecA-like protein family. RadB subfamily.</text>
</comment>
<dbReference type="GO" id="GO:0003684">
    <property type="term" value="F:damaged DNA binding"/>
    <property type="evidence" value="ECO:0007669"/>
    <property type="project" value="UniProtKB-UniRule"/>
</dbReference>
<evidence type="ECO:0000256" key="6">
    <source>
        <dbReference type="ARBA" id="ARBA00023125"/>
    </source>
</evidence>
<evidence type="ECO:0000256" key="1">
    <source>
        <dbReference type="ARBA" id="ARBA00006876"/>
    </source>
</evidence>
<proteinExistence type="inferred from homology"/>
<evidence type="ECO:0000256" key="4">
    <source>
        <dbReference type="ARBA" id="ARBA00022763"/>
    </source>
</evidence>
<dbReference type="InterPro" id="IPR027417">
    <property type="entry name" value="P-loop_NTPase"/>
</dbReference>
<dbReference type="Pfam" id="PF08423">
    <property type="entry name" value="Rad51"/>
    <property type="match status" value="1"/>
</dbReference>
<dbReference type="SUPFAM" id="SSF52540">
    <property type="entry name" value="P-loop containing nucleoside triphosphate hydrolases"/>
    <property type="match status" value="1"/>
</dbReference>
<dbReference type="GO" id="GO:0005524">
    <property type="term" value="F:ATP binding"/>
    <property type="evidence" value="ECO:0007669"/>
    <property type="project" value="UniProtKB-UniRule"/>
</dbReference>
<organism evidence="11 12">
    <name type="scientific">Aciduliprofundum boonei (strain DSM 19572 / T469)</name>
    <dbReference type="NCBI Taxonomy" id="439481"/>
    <lineage>
        <taxon>Archaea</taxon>
        <taxon>Methanobacteriati</taxon>
        <taxon>Thermoplasmatota</taxon>
        <taxon>DHVE2 group</taxon>
        <taxon>Candidatus Aciduliprofundum</taxon>
    </lineage>
</organism>
<dbReference type="PROSITE" id="PS50162">
    <property type="entry name" value="RECA_2"/>
    <property type="match status" value="1"/>
</dbReference>
<dbReference type="Gene3D" id="3.40.50.300">
    <property type="entry name" value="P-loop containing nucleotide triphosphate hydrolases"/>
    <property type="match status" value="1"/>
</dbReference>
<dbReference type="KEGG" id="abi:Aboo_0491"/>
<keyword evidence="3 9" id="KW-0547">Nucleotide-binding</keyword>
<dbReference type="GeneID" id="8827436"/>
<dbReference type="NCBIfam" id="TIGR02237">
    <property type="entry name" value="recomb_radB"/>
    <property type="match status" value="1"/>
</dbReference>
<name>D3TCL7_ACIB4</name>
<keyword evidence="5 9" id="KW-0067">ATP-binding</keyword>
<accession>D3TCL7</accession>
<dbReference type="InterPro" id="IPR020588">
    <property type="entry name" value="RecA_ATP-bd"/>
</dbReference>
<evidence type="ECO:0000256" key="9">
    <source>
        <dbReference type="HAMAP-Rule" id="MF_00350"/>
    </source>
</evidence>
<dbReference type="HAMAP" id="MF_00350">
    <property type="entry name" value="RadB"/>
    <property type="match status" value="1"/>
</dbReference>
<dbReference type="InterPro" id="IPR013632">
    <property type="entry name" value="Rad51_C"/>
</dbReference>
<evidence type="ECO:0000313" key="11">
    <source>
        <dbReference type="EMBL" id="ADD08302.1"/>
    </source>
</evidence>
<dbReference type="GO" id="GO:0006281">
    <property type="term" value="P:DNA repair"/>
    <property type="evidence" value="ECO:0007669"/>
    <property type="project" value="UniProtKB-UniRule"/>
</dbReference>
<keyword evidence="4 9" id="KW-0227">DNA damage</keyword>
<dbReference type="InterPro" id="IPR011939">
    <property type="entry name" value="DNA_repair_and_recomb_RadB"/>
</dbReference>
<gene>
    <name evidence="9" type="primary">radB</name>
    <name evidence="11" type="ordered locus">Aboo_0491</name>
</gene>
<dbReference type="GO" id="GO:0006310">
    <property type="term" value="P:DNA recombination"/>
    <property type="evidence" value="ECO:0007669"/>
    <property type="project" value="UniProtKB-UniRule"/>
</dbReference>
<evidence type="ECO:0000256" key="8">
    <source>
        <dbReference type="ARBA" id="ARBA00024641"/>
    </source>
</evidence>
<comment type="function">
    <text evidence="8 9">Involved in DNA repair and in homologous recombination. May regulate the cleavage reactions of the branch-structured DNA. Has a very weak ATPase activity that is not stimulated by DNA. Binds DNA but does not promote DNA strands exchange.</text>
</comment>
<dbReference type="HOGENOM" id="CLU_041732_2_0_2"/>
<keyword evidence="6 9" id="KW-0238">DNA-binding</keyword>
<dbReference type="AlphaFoldDB" id="D3TCL7"/>